<dbReference type="InterPro" id="IPR013325">
    <property type="entry name" value="RNA_pol_sigma_r2"/>
</dbReference>
<dbReference type="InterPro" id="IPR007627">
    <property type="entry name" value="RNA_pol_sigma70_r2"/>
</dbReference>
<evidence type="ECO:0000256" key="2">
    <source>
        <dbReference type="ARBA" id="ARBA00023015"/>
    </source>
</evidence>
<proteinExistence type="inferred from homology"/>
<dbReference type="Gene3D" id="1.10.10.10">
    <property type="entry name" value="Winged helix-like DNA-binding domain superfamily/Winged helix DNA-binding domain"/>
    <property type="match status" value="1"/>
</dbReference>
<reference evidence="7 8" key="1">
    <citation type="submission" date="2018-06" db="EMBL/GenBank/DDBJ databases">
        <title>Genomic Encyclopedia of Archaeal and Bacterial Type Strains, Phase II (KMG-II): from individual species to whole genera.</title>
        <authorList>
            <person name="Goeker M."/>
        </authorList>
    </citation>
    <scope>NUCLEOTIDE SEQUENCE [LARGE SCALE GENOMIC DNA]</scope>
    <source>
        <strain evidence="7 8">DSM 29821</strain>
    </source>
</reference>
<keyword evidence="8" id="KW-1185">Reference proteome</keyword>
<gene>
    <name evidence="7" type="ORF">CLV59_107228</name>
</gene>
<evidence type="ECO:0000259" key="5">
    <source>
        <dbReference type="Pfam" id="PF04542"/>
    </source>
</evidence>
<evidence type="ECO:0000256" key="1">
    <source>
        <dbReference type="ARBA" id="ARBA00010641"/>
    </source>
</evidence>
<dbReference type="GO" id="GO:0006352">
    <property type="term" value="P:DNA-templated transcription initiation"/>
    <property type="evidence" value="ECO:0007669"/>
    <property type="project" value="InterPro"/>
</dbReference>
<dbReference type="Pfam" id="PF04542">
    <property type="entry name" value="Sigma70_r2"/>
    <property type="match status" value="1"/>
</dbReference>
<accession>A0A327VQK3</accession>
<dbReference type="Pfam" id="PF08281">
    <property type="entry name" value="Sigma70_r4_2"/>
    <property type="match status" value="1"/>
</dbReference>
<feature type="domain" description="RNA polymerase sigma factor 70 region 4 type 2" evidence="6">
    <location>
        <begin position="126"/>
        <end position="175"/>
    </location>
</feature>
<dbReference type="GO" id="GO:0016987">
    <property type="term" value="F:sigma factor activity"/>
    <property type="evidence" value="ECO:0007669"/>
    <property type="project" value="UniProtKB-KW"/>
</dbReference>
<dbReference type="RefSeq" id="WP_111594050.1">
    <property type="nucleotide sequence ID" value="NZ_QLMA01000007.1"/>
</dbReference>
<dbReference type="GO" id="GO:0003677">
    <property type="term" value="F:DNA binding"/>
    <property type="evidence" value="ECO:0007669"/>
    <property type="project" value="InterPro"/>
</dbReference>
<comment type="caution">
    <text evidence="7">The sequence shown here is derived from an EMBL/GenBank/DDBJ whole genome shotgun (WGS) entry which is preliminary data.</text>
</comment>
<dbReference type="AlphaFoldDB" id="A0A327VQK3"/>
<dbReference type="PANTHER" id="PTHR43133:SF46">
    <property type="entry name" value="RNA POLYMERASE SIGMA-70 FACTOR ECF SUBFAMILY"/>
    <property type="match status" value="1"/>
</dbReference>
<dbReference type="PANTHER" id="PTHR43133">
    <property type="entry name" value="RNA POLYMERASE ECF-TYPE SIGMA FACTO"/>
    <property type="match status" value="1"/>
</dbReference>
<evidence type="ECO:0000256" key="3">
    <source>
        <dbReference type="ARBA" id="ARBA00023082"/>
    </source>
</evidence>
<organism evidence="7 8">
    <name type="scientific">Chitinophaga dinghuensis</name>
    <dbReference type="NCBI Taxonomy" id="1539050"/>
    <lineage>
        <taxon>Bacteria</taxon>
        <taxon>Pseudomonadati</taxon>
        <taxon>Bacteroidota</taxon>
        <taxon>Chitinophagia</taxon>
        <taxon>Chitinophagales</taxon>
        <taxon>Chitinophagaceae</taxon>
        <taxon>Chitinophaga</taxon>
    </lineage>
</organism>
<sequence>MPITDLANEQALLQQVAEGDANAYTVIFHHYSKHVYDVAMVYLKDGHLATETVQDIFLRIWVKRAHVTEVRNFRDYLFILTRNHIYDGFRKQLVKMKVYDIHQQQQPTVQEDTDHLLLRKEYDHIINNAIASLPPERRKVYQARLAGFSNEEISHQLNISIHTVKKQMSLALQSLRSYVQTHVPNDVLPIFLLVLTFHK</sequence>
<evidence type="ECO:0000313" key="8">
    <source>
        <dbReference type="Proteomes" id="UP000249819"/>
    </source>
</evidence>
<dbReference type="SUPFAM" id="SSF88659">
    <property type="entry name" value="Sigma3 and sigma4 domains of RNA polymerase sigma factors"/>
    <property type="match status" value="1"/>
</dbReference>
<evidence type="ECO:0000313" key="7">
    <source>
        <dbReference type="EMBL" id="RAJ77461.1"/>
    </source>
</evidence>
<feature type="domain" description="RNA polymerase sigma-70 region 2" evidence="5">
    <location>
        <begin position="28"/>
        <end position="92"/>
    </location>
</feature>
<dbReference type="InterPro" id="IPR039425">
    <property type="entry name" value="RNA_pol_sigma-70-like"/>
</dbReference>
<keyword evidence="2" id="KW-0805">Transcription regulation</keyword>
<keyword evidence="4" id="KW-0804">Transcription</keyword>
<keyword evidence="3" id="KW-0731">Sigma factor</keyword>
<dbReference type="EMBL" id="QLMA01000007">
    <property type="protein sequence ID" value="RAJ77461.1"/>
    <property type="molecule type" value="Genomic_DNA"/>
</dbReference>
<name>A0A327VQK3_9BACT</name>
<dbReference type="SUPFAM" id="SSF88946">
    <property type="entry name" value="Sigma2 domain of RNA polymerase sigma factors"/>
    <property type="match status" value="1"/>
</dbReference>
<protein>
    <submittedName>
        <fullName evidence="7">RNA polymerase sigma-70 factor (ECF subfamily)</fullName>
    </submittedName>
</protein>
<dbReference type="InterPro" id="IPR013249">
    <property type="entry name" value="RNA_pol_sigma70_r4_t2"/>
</dbReference>
<dbReference type="InterPro" id="IPR014284">
    <property type="entry name" value="RNA_pol_sigma-70_dom"/>
</dbReference>
<dbReference type="InterPro" id="IPR036388">
    <property type="entry name" value="WH-like_DNA-bd_sf"/>
</dbReference>
<evidence type="ECO:0000259" key="6">
    <source>
        <dbReference type="Pfam" id="PF08281"/>
    </source>
</evidence>
<dbReference type="Proteomes" id="UP000249819">
    <property type="component" value="Unassembled WGS sequence"/>
</dbReference>
<dbReference type="InterPro" id="IPR013324">
    <property type="entry name" value="RNA_pol_sigma_r3/r4-like"/>
</dbReference>
<dbReference type="OrthoDB" id="799938at2"/>
<evidence type="ECO:0000256" key="4">
    <source>
        <dbReference type="ARBA" id="ARBA00023163"/>
    </source>
</evidence>
<comment type="similarity">
    <text evidence="1">Belongs to the sigma-70 factor family. ECF subfamily.</text>
</comment>
<dbReference type="NCBIfam" id="TIGR02937">
    <property type="entry name" value="sigma70-ECF"/>
    <property type="match status" value="1"/>
</dbReference>
<dbReference type="Gene3D" id="1.10.1740.10">
    <property type="match status" value="1"/>
</dbReference>